<evidence type="ECO:0008006" key="5">
    <source>
        <dbReference type="Google" id="ProtNLM"/>
    </source>
</evidence>
<comment type="caution">
    <text evidence="3">The sequence shown here is derived from an EMBL/GenBank/DDBJ whole genome shotgun (WGS) entry which is preliminary data.</text>
</comment>
<protein>
    <recommendedName>
        <fullName evidence="5">HNH nuclease domain-containing protein</fullName>
    </recommendedName>
</protein>
<dbReference type="AlphaFoldDB" id="A0A7X6PPG0"/>
<evidence type="ECO:0000259" key="2">
    <source>
        <dbReference type="Pfam" id="PF13392"/>
    </source>
</evidence>
<dbReference type="Pfam" id="PF13392">
    <property type="entry name" value="HNH_3"/>
    <property type="match status" value="1"/>
</dbReference>
<evidence type="ECO:0000259" key="1">
    <source>
        <dbReference type="Pfam" id="PF07463"/>
    </source>
</evidence>
<feature type="domain" description="NUMOD4" evidence="1">
    <location>
        <begin position="3"/>
        <end position="45"/>
    </location>
</feature>
<dbReference type="Proteomes" id="UP000557899">
    <property type="component" value="Unassembled WGS sequence"/>
</dbReference>
<proteinExistence type="predicted"/>
<dbReference type="EMBL" id="JAAZHI010000128">
    <property type="protein sequence ID" value="NLA55829.1"/>
    <property type="molecule type" value="Genomic_DNA"/>
</dbReference>
<organism evidence="3 4">
    <name type="scientific">Corynebacterium humireducens</name>
    <dbReference type="NCBI Taxonomy" id="1223514"/>
    <lineage>
        <taxon>Bacteria</taxon>
        <taxon>Bacillati</taxon>
        <taxon>Actinomycetota</taxon>
        <taxon>Actinomycetes</taxon>
        <taxon>Mycobacteriales</taxon>
        <taxon>Corynebacteriaceae</taxon>
        <taxon>Corynebacterium</taxon>
    </lineage>
</organism>
<dbReference type="InterPro" id="IPR003615">
    <property type="entry name" value="HNH_nuc"/>
</dbReference>
<name>A0A7X6PPG0_9CORY</name>
<feature type="domain" description="HNH nuclease" evidence="2">
    <location>
        <begin position="56"/>
        <end position="91"/>
    </location>
</feature>
<evidence type="ECO:0000313" key="4">
    <source>
        <dbReference type="Proteomes" id="UP000557899"/>
    </source>
</evidence>
<sequence length="120" mass="13540">MIIFKEIPGYSRYEVSNKGQVRRKEDGSLLEGGLSSQGYPKVKLTNEDGDRKDENVHVLEARAFYGVVPGGYVTHLNGNKTDNRLGNLRYVVSDPVQAQRAFQRALRERRPRAVRHGDGL</sequence>
<dbReference type="GO" id="GO:0016788">
    <property type="term" value="F:hydrolase activity, acting on ester bonds"/>
    <property type="evidence" value="ECO:0007669"/>
    <property type="project" value="InterPro"/>
</dbReference>
<dbReference type="SUPFAM" id="SSF54060">
    <property type="entry name" value="His-Me finger endonucleases"/>
    <property type="match status" value="1"/>
</dbReference>
<dbReference type="InterPro" id="IPR044925">
    <property type="entry name" value="His-Me_finger_sf"/>
</dbReference>
<dbReference type="InterPro" id="IPR010902">
    <property type="entry name" value="NUMOD4"/>
</dbReference>
<accession>A0A7X6PPG0</accession>
<reference evidence="3 4" key="1">
    <citation type="journal article" date="2020" name="Biotechnol. Biofuels">
        <title>New insights from the biogas microbiome by comprehensive genome-resolved metagenomics of nearly 1600 species originating from multiple anaerobic digesters.</title>
        <authorList>
            <person name="Campanaro S."/>
            <person name="Treu L."/>
            <person name="Rodriguez-R L.M."/>
            <person name="Kovalovszki A."/>
            <person name="Ziels R.M."/>
            <person name="Maus I."/>
            <person name="Zhu X."/>
            <person name="Kougias P.G."/>
            <person name="Basile A."/>
            <person name="Luo G."/>
            <person name="Schluter A."/>
            <person name="Konstantinidis K.T."/>
            <person name="Angelidaki I."/>
        </authorList>
    </citation>
    <scope>NUCLEOTIDE SEQUENCE [LARGE SCALE GENOMIC DNA]</scope>
    <source>
        <strain evidence="3">AS15tlH2ME_198</strain>
    </source>
</reference>
<dbReference type="Pfam" id="PF07463">
    <property type="entry name" value="NUMOD4"/>
    <property type="match status" value="1"/>
</dbReference>
<dbReference type="Gene3D" id="3.90.75.20">
    <property type="match status" value="1"/>
</dbReference>
<gene>
    <name evidence="3" type="ORF">GX859_05960</name>
</gene>
<evidence type="ECO:0000313" key="3">
    <source>
        <dbReference type="EMBL" id="NLA55829.1"/>
    </source>
</evidence>